<dbReference type="EMBL" id="JACBYQ010000001">
    <property type="protein sequence ID" value="NYE94231.1"/>
    <property type="molecule type" value="Genomic_DNA"/>
</dbReference>
<dbReference type="RefSeq" id="WP_179388020.1">
    <property type="nucleotide sequence ID" value="NZ_JACBYQ010000001.1"/>
</dbReference>
<evidence type="ECO:0000256" key="1">
    <source>
        <dbReference type="SAM" id="Phobius"/>
    </source>
</evidence>
<evidence type="ECO:0000313" key="4">
    <source>
        <dbReference type="Proteomes" id="UP000521748"/>
    </source>
</evidence>
<keyword evidence="2" id="KW-0732">Signal</keyword>
<feature type="transmembrane region" description="Helical" evidence="1">
    <location>
        <begin position="453"/>
        <end position="470"/>
    </location>
</feature>
<gene>
    <name evidence="3" type="ORF">FHU41_000452</name>
</gene>
<dbReference type="AlphaFoldDB" id="A0A7Y9LRF7"/>
<evidence type="ECO:0000256" key="2">
    <source>
        <dbReference type="SAM" id="SignalP"/>
    </source>
</evidence>
<sequence>MLVRATRKMSFALKLAATLAVALLSLTFTANSASAAPVDTPSILATPTTLTVAELLSSGLNVTGDGFLANENIAVLLDNQPTGQGTFSDQDGHVEYQVSGLTATPGDHTITLEPFDGSPASVAITVTPGPLLQVVLDTPTITSMELATKGIRVTGSNFEKYCSMSFTLNGQQFGFASCDENGGFTSGYFQTIIDAGSYVLAFDDGYGNLAEATLTVTGPTPAAPQVSFSPSTISAADLYFTGTQATGRGFPPNSTVEIVGARSGLPMGTTVSDASGNISYLLKGESIPAQGGITFHVAAFWATADLVVTPSFGAQLSPSTISTTSLASTGTTITGTFFPVGAQVTVTIDGKYPRIVTVDAQRNLSFALKASGVSIGKHVIGLSWLKSSQPAFSAGPAGADHLDLSLTVTAAATAPAKQPAGISPSTAPTLDPAVVPVSSTEELAYSGSNSTPALIGLFLIVVGSAAVFFARRRPVQQR</sequence>
<keyword evidence="1" id="KW-0812">Transmembrane</keyword>
<comment type="caution">
    <text evidence="3">The sequence shown here is derived from an EMBL/GenBank/DDBJ whole genome shotgun (WGS) entry which is preliminary data.</text>
</comment>
<keyword evidence="4" id="KW-1185">Reference proteome</keyword>
<organism evidence="3 4">
    <name type="scientific">Psychromicrobium silvestre</name>
    <dbReference type="NCBI Taxonomy" id="1645614"/>
    <lineage>
        <taxon>Bacteria</taxon>
        <taxon>Bacillati</taxon>
        <taxon>Actinomycetota</taxon>
        <taxon>Actinomycetes</taxon>
        <taxon>Micrococcales</taxon>
        <taxon>Micrococcaceae</taxon>
        <taxon>Psychromicrobium</taxon>
    </lineage>
</organism>
<accession>A0A7Y9LRF7</accession>
<reference evidence="3 4" key="1">
    <citation type="submission" date="2020-07" db="EMBL/GenBank/DDBJ databases">
        <title>Sequencing the genomes of 1000 actinobacteria strains.</title>
        <authorList>
            <person name="Klenk H.-P."/>
        </authorList>
    </citation>
    <scope>NUCLEOTIDE SEQUENCE [LARGE SCALE GENOMIC DNA]</scope>
    <source>
        <strain evidence="3 4">DSM 102047</strain>
    </source>
</reference>
<evidence type="ECO:0000313" key="3">
    <source>
        <dbReference type="EMBL" id="NYE94231.1"/>
    </source>
</evidence>
<feature type="chain" id="PRO_5031031070" description="Gram-positive cocci surface proteins LPxTG domain-containing protein" evidence="2">
    <location>
        <begin position="36"/>
        <end position="478"/>
    </location>
</feature>
<keyword evidence="1" id="KW-0472">Membrane</keyword>
<protein>
    <recommendedName>
        <fullName evidence="5">Gram-positive cocci surface proteins LPxTG domain-containing protein</fullName>
    </recommendedName>
</protein>
<dbReference type="Proteomes" id="UP000521748">
    <property type="component" value="Unassembled WGS sequence"/>
</dbReference>
<evidence type="ECO:0008006" key="5">
    <source>
        <dbReference type="Google" id="ProtNLM"/>
    </source>
</evidence>
<keyword evidence="1" id="KW-1133">Transmembrane helix</keyword>
<proteinExistence type="predicted"/>
<name>A0A7Y9LRF7_9MICC</name>
<feature type="signal peptide" evidence="2">
    <location>
        <begin position="1"/>
        <end position="35"/>
    </location>
</feature>